<dbReference type="KEGG" id="chy:CHY_2614"/>
<gene>
    <name evidence="2" type="ordered locus">CHY_2614</name>
</gene>
<dbReference type="AlphaFoldDB" id="Q3A8X7"/>
<reference evidence="2 3" key="1">
    <citation type="journal article" date="2005" name="PLoS Genet.">
        <title>Life in hot carbon monoxide: the complete genome sequence of Carboxydothermus hydrogenoformans Z-2901.</title>
        <authorList>
            <person name="Wu M."/>
            <person name="Ren Q."/>
            <person name="Durkin A.S."/>
            <person name="Daugherty S.C."/>
            <person name="Brinkac L.M."/>
            <person name="Dodson R.J."/>
            <person name="Madupu R."/>
            <person name="Sullivan S.A."/>
            <person name="Kolonay J.F."/>
            <person name="Haft D.H."/>
            <person name="Nelson W.C."/>
            <person name="Tallon L.J."/>
            <person name="Jones K.M."/>
            <person name="Ulrich L.E."/>
            <person name="Gonzalez J.M."/>
            <person name="Zhulin I.B."/>
            <person name="Robb F.T."/>
            <person name="Eisen J.A."/>
        </authorList>
    </citation>
    <scope>NUCLEOTIDE SEQUENCE [LARGE SCALE GENOMIC DNA]</scope>
    <source>
        <strain evidence="3">ATCC BAA-161 / DSM 6008 / Z-2901</strain>
    </source>
</reference>
<keyword evidence="1" id="KW-0812">Transmembrane</keyword>
<dbReference type="HOGENOM" id="CLU_2951790_0_0_9"/>
<evidence type="ECO:0000256" key="1">
    <source>
        <dbReference type="SAM" id="Phobius"/>
    </source>
</evidence>
<dbReference type="EMBL" id="CP000141">
    <property type="protein sequence ID" value="ABB15983.1"/>
    <property type="molecule type" value="Genomic_DNA"/>
</dbReference>
<sequence length="59" mass="6550">MDLYATRMYLRKVEADKAVLLPGVRVTSAESSNQSVLLGLIWSFTVAELVAPVFFTNMV</sequence>
<keyword evidence="3" id="KW-1185">Reference proteome</keyword>
<protein>
    <submittedName>
        <fullName evidence="2">Uncharacterized protein</fullName>
    </submittedName>
</protein>
<dbReference type="Proteomes" id="UP000002706">
    <property type="component" value="Chromosome"/>
</dbReference>
<dbReference type="InParanoid" id="Q3A8X7"/>
<evidence type="ECO:0000313" key="2">
    <source>
        <dbReference type="EMBL" id="ABB15983.1"/>
    </source>
</evidence>
<organism evidence="2 3">
    <name type="scientific">Carboxydothermus hydrogenoformans (strain ATCC BAA-161 / DSM 6008 / Z-2901)</name>
    <dbReference type="NCBI Taxonomy" id="246194"/>
    <lineage>
        <taxon>Bacteria</taxon>
        <taxon>Bacillati</taxon>
        <taxon>Bacillota</taxon>
        <taxon>Clostridia</taxon>
        <taxon>Thermoanaerobacterales</taxon>
        <taxon>Thermoanaerobacteraceae</taxon>
        <taxon>Carboxydothermus</taxon>
    </lineage>
</organism>
<keyword evidence="1" id="KW-1133">Transmembrane helix</keyword>
<keyword evidence="1" id="KW-0472">Membrane</keyword>
<proteinExistence type="predicted"/>
<evidence type="ECO:0000313" key="3">
    <source>
        <dbReference type="Proteomes" id="UP000002706"/>
    </source>
</evidence>
<feature type="transmembrane region" description="Helical" evidence="1">
    <location>
        <begin position="36"/>
        <end position="55"/>
    </location>
</feature>
<accession>Q3A8X7</accession>
<name>Q3A8X7_CARHZ</name>